<keyword evidence="1 3" id="KW-0853">WD repeat</keyword>
<dbReference type="PANTHER" id="PTHR44129">
    <property type="entry name" value="WD REPEAT-CONTAINING PROTEIN POP1"/>
    <property type="match status" value="1"/>
</dbReference>
<feature type="repeat" description="WD" evidence="3">
    <location>
        <begin position="915"/>
        <end position="956"/>
    </location>
</feature>
<feature type="repeat" description="WD" evidence="3">
    <location>
        <begin position="824"/>
        <end position="865"/>
    </location>
</feature>
<protein>
    <recommendedName>
        <fullName evidence="4">Novel STAND NTPase 1 domain-containing protein</fullName>
    </recommendedName>
</protein>
<dbReference type="InterPro" id="IPR049052">
    <property type="entry name" value="nSTAND1"/>
</dbReference>
<dbReference type="PRINTS" id="PR00320">
    <property type="entry name" value="GPROTEINBRPT"/>
</dbReference>
<dbReference type="Pfam" id="PF00400">
    <property type="entry name" value="WD40"/>
    <property type="match status" value="13"/>
</dbReference>
<feature type="repeat" description="WD" evidence="3">
    <location>
        <begin position="1267"/>
        <end position="1308"/>
    </location>
</feature>
<dbReference type="SUPFAM" id="SSF50978">
    <property type="entry name" value="WD40 repeat-like"/>
    <property type="match status" value="3"/>
</dbReference>
<accession>A0A5M3XJZ7</accession>
<keyword evidence="6" id="KW-1185">Reference proteome</keyword>
<evidence type="ECO:0000256" key="1">
    <source>
        <dbReference type="ARBA" id="ARBA00022574"/>
    </source>
</evidence>
<feature type="repeat" description="WD" evidence="3">
    <location>
        <begin position="956"/>
        <end position="989"/>
    </location>
</feature>
<feature type="repeat" description="WD" evidence="3">
    <location>
        <begin position="685"/>
        <end position="719"/>
    </location>
</feature>
<evidence type="ECO:0000259" key="4">
    <source>
        <dbReference type="Pfam" id="PF20703"/>
    </source>
</evidence>
<evidence type="ECO:0000313" key="5">
    <source>
        <dbReference type="EMBL" id="GES19463.1"/>
    </source>
</evidence>
<dbReference type="InterPro" id="IPR015943">
    <property type="entry name" value="WD40/YVTN_repeat-like_dom_sf"/>
</dbReference>
<name>A0A5M3XJZ7_9ACTN</name>
<dbReference type="Gene3D" id="2.130.10.10">
    <property type="entry name" value="YVTN repeat-like/Quinoprotein amine dehydrogenase"/>
    <property type="match status" value="5"/>
</dbReference>
<feature type="repeat" description="WD" evidence="3">
    <location>
        <begin position="994"/>
        <end position="1028"/>
    </location>
</feature>
<keyword evidence="2" id="KW-0677">Repeat</keyword>
<dbReference type="Proteomes" id="UP000377595">
    <property type="component" value="Unassembled WGS sequence"/>
</dbReference>
<feature type="repeat" description="WD" evidence="3">
    <location>
        <begin position="777"/>
        <end position="819"/>
    </location>
</feature>
<dbReference type="SMART" id="SM00320">
    <property type="entry name" value="WD40"/>
    <property type="match status" value="14"/>
</dbReference>
<dbReference type="Pfam" id="PF20703">
    <property type="entry name" value="nSTAND1"/>
    <property type="match status" value="1"/>
</dbReference>
<evidence type="ECO:0000256" key="2">
    <source>
        <dbReference type="ARBA" id="ARBA00022737"/>
    </source>
</evidence>
<dbReference type="SUPFAM" id="SSF52540">
    <property type="entry name" value="P-loop containing nucleoside triphosphate hydrolases"/>
    <property type="match status" value="1"/>
</dbReference>
<dbReference type="InterPro" id="IPR001680">
    <property type="entry name" value="WD40_rpt"/>
</dbReference>
<dbReference type="PROSITE" id="PS50082">
    <property type="entry name" value="WD_REPEATS_2"/>
    <property type="match status" value="14"/>
</dbReference>
<reference evidence="5 6" key="1">
    <citation type="submission" date="2019-10" db="EMBL/GenBank/DDBJ databases">
        <title>Whole genome shotgun sequence of Acrocarpospora pleiomorpha NBRC 16267.</title>
        <authorList>
            <person name="Ichikawa N."/>
            <person name="Kimura A."/>
            <person name="Kitahashi Y."/>
            <person name="Komaki H."/>
            <person name="Oguchi A."/>
        </authorList>
    </citation>
    <scope>NUCLEOTIDE SEQUENCE [LARGE SCALE GENOMIC DNA]</scope>
    <source>
        <strain evidence="5 6">NBRC 16267</strain>
    </source>
</reference>
<feature type="domain" description="Novel STAND NTPase 1" evidence="4">
    <location>
        <begin position="128"/>
        <end position="547"/>
    </location>
</feature>
<dbReference type="InterPro" id="IPR020472">
    <property type="entry name" value="WD40_PAC1"/>
</dbReference>
<dbReference type="CDD" id="cd00200">
    <property type="entry name" value="WD40"/>
    <property type="match status" value="2"/>
</dbReference>
<feature type="repeat" description="WD" evidence="3">
    <location>
        <begin position="1084"/>
        <end position="1125"/>
    </location>
</feature>
<dbReference type="OrthoDB" id="414967at2"/>
<organism evidence="5 6">
    <name type="scientific">Acrocarpospora pleiomorpha</name>
    <dbReference type="NCBI Taxonomy" id="90975"/>
    <lineage>
        <taxon>Bacteria</taxon>
        <taxon>Bacillati</taxon>
        <taxon>Actinomycetota</taxon>
        <taxon>Actinomycetes</taxon>
        <taxon>Streptosporangiales</taxon>
        <taxon>Streptosporangiaceae</taxon>
        <taxon>Acrocarpospora</taxon>
    </lineage>
</organism>
<evidence type="ECO:0000256" key="3">
    <source>
        <dbReference type="PROSITE-ProRule" id="PRU00221"/>
    </source>
</evidence>
<evidence type="ECO:0000313" key="6">
    <source>
        <dbReference type="Proteomes" id="UP000377595"/>
    </source>
</evidence>
<dbReference type="InterPro" id="IPR036322">
    <property type="entry name" value="WD40_repeat_dom_sf"/>
</dbReference>
<gene>
    <name evidence="5" type="ORF">Aple_023590</name>
</gene>
<dbReference type="InterPro" id="IPR027417">
    <property type="entry name" value="P-loop_NTPase"/>
</dbReference>
<feature type="repeat" description="WD" evidence="3">
    <location>
        <begin position="1130"/>
        <end position="1165"/>
    </location>
</feature>
<dbReference type="PROSITE" id="PS50294">
    <property type="entry name" value="WD_REPEATS_REGION"/>
    <property type="match status" value="13"/>
</dbReference>
<feature type="repeat" description="WD" evidence="3">
    <location>
        <begin position="870"/>
        <end position="911"/>
    </location>
</feature>
<feature type="repeat" description="WD" evidence="3">
    <location>
        <begin position="1222"/>
        <end position="1263"/>
    </location>
</feature>
<sequence length="1336" mass="143910">MSGEERQELTPRGFFAVRLDELLRLADLPVDRIADQANRRRRAGQSWEVDERRISDWRRGAHLPRSDEAFAAVIRAVIERCRGRVDPRQGSVGLLEESVWRRWLRDARASPASHAAEHDASRWAGVCPYRGLSAFEQDQAEVFYGREQLIARLVEKLADRLDHPGVLVVSGASGAGKSSLLRAGLLPALAAGELGENSTTWPVRVMYPTMAPLDELARVLADLAGGDPSVIRSDLAGEPGRAHQVMRDAVSSHASSPVTVGDDRLVLVVDQFERVFAPPDDGAEDAVARADRQRLDFIAALHAAATLPCGPNDEPAAVVVIVVRSDFLAACAVYPQLAATLQDGLFLVGPMSESELRRTITGPAQQADLRIEPGLVDSIMKDLPISATGGYEAGALPLLSEAMRVTWGHRENDRLTSRGYGLSGGVIKSIQTSAQAVFKNLTPPQQATARQVFHRMTKITRQGAVVRHPMTYHPRADQRSDADAVVEAFAAQRLITVTDGTAEITHDTLLHAWDKLREWLEEDPINRALYSQLLEDADTWAHKSNDSSYLYRGTRLAAIRLAGSSWHADPDRYPALTGASRDFMAASTRAKIRRTRLRQVTRATLAGLAVIALVAAVVAFQQRDTAFAQRDIANSRHVAVEADRLRTTDISEAIQLALAAYRIAPTQEAAGTLLSSLAAPAAVKMPDHIGTIWSVVFSADKHLLVTAGVDGSVSLWDVRDPHRPVRFGEPISLGAGAVFAVAVSPDGRVLATGNYNGSISLWNIADPHRPTAFPKSLSGHKGPVYSVEFSPQDGTLLVTGGLDGSVRTWDLADPAHSQQLGQPIIAHGGAVRTVRFNPDGRTVATGSADHTIRLWDVTRERKLVSLGKTLRAHESVVTTLAFSPDGRTLATGSQDQKIKLWKLDDRRHLSLSGILEGHATPVYSVAFSANGQMLASGANDNTVRIWHLAGKRTLQTLPHPGTVESVAFGADEHTLAVGAADGSLRLWQLPGPVIAGHTHAVLSTVISPKGSVLATGGVDETFRLWDIRDPRQPVPLGAPVRVGRGYINRMAFRNDGRVLAVPSNDGIVQLWAVDNPEAPRLLSSFGHLKPVNSVAFSPDGTVLASASDDRTIKLWDVSDAGNPRSIGTPLIGHSGSVASVAFNRDGRTLASGGGDHQLRLWDVTSAGIATPLGDSLDGPEESVLAVAFSPDGRTLAAAGADSVVRMWDIADRRRPLSLEVPLSGHKTAILSLTFSHDGRLLASASMDKTARVWDISQRKAPELMAVLTGHTGGVWSADFSNDDRTLVTGSSDTTSILWTIDLPQAIKSACYVSGRALPETDWNQYVPDYPYGPPCP</sequence>
<dbReference type="RefSeq" id="WP_155344556.1">
    <property type="nucleotide sequence ID" value="NZ_BAAAHM010000022.1"/>
</dbReference>
<dbReference type="InterPro" id="IPR050349">
    <property type="entry name" value="WD_LIS1/nudF_dynein_reg"/>
</dbReference>
<proteinExistence type="predicted"/>
<feature type="repeat" description="WD" evidence="3">
    <location>
        <begin position="1176"/>
        <end position="1217"/>
    </location>
</feature>
<feature type="repeat" description="WD" evidence="3">
    <location>
        <begin position="1040"/>
        <end position="1081"/>
    </location>
</feature>
<dbReference type="PROSITE" id="PS00678">
    <property type="entry name" value="WD_REPEATS_1"/>
    <property type="match status" value="8"/>
</dbReference>
<feature type="repeat" description="WD" evidence="3">
    <location>
        <begin position="731"/>
        <end position="764"/>
    </location>
</feature>
<dbReference type="EMBL" id="BLAF01000012">
    <property type="protein sequence ID" value="GES19463.1"/>
    <property type="molecule type" value="Genomic_DNA"/>
</dbReference>
<dbReference type="InterPro" id="IPR019775">
    <property type="entry name" value="WD40_repeat_CS"/>
</dbReference>
<comment type="caution">
    <text evidence="5">The sequence shown here is derived from an EMBL/GenBank/DDBJ whole genome shotgun (WGS) entry which is preliminary data.</text>
</comment>